<dbReference type="SUPFAM" id="SSF47769">
    <property type="entry name" value="SAM/Pointed domain"/>
    <property type="match status" value="1"/>
</dbReference>
<keyword evidence="2" id="KW-0217">Developmental protein</keyword>
<dbReference type="Gene3D" id="1.10.150.50">
    <property type="entry name" value="Transcription Factor, Ets-1"/>
    <property type="match status" value="1"/>
</dbReference>
<dbReference type="PANTHER" id="PTHR12247:SF88">
    <property type="entry name" value="POLYHOMEOTIC-LIKE PROTEIN 3"/>
    <property type="match status" value="1"/>
</dbReference>
<comment type="subcellular location">
    <subcellularLocation>
        <location evidence="1">Nucleus</location>
    </subcellularLocation>
</comment>
<feature type="compositionally biased region" description="Low complexity" evidence="9">
    <location>
        <begin position="7"/>
        <end position="28"/>
    </location>
</feature>
<dbReference type="PANTHER" id="PTHR12247">
    <property type="entry name" value="POLYCOMB GROUP PROTEIN"/>
    <property type="match status" value="1"/>
</dbReference>
<dbReference type="GO" id="GO:0042393">
    <property type="term" value="F:histone binding"/>
    <property type="evidence" value="ECO:0000318"/>
    <property type="project" value="GO_Central"/>
</dbReference>
<dbReference type="AlphaFoldDB" id="A0A8J1KPP2"/>
<keyword evidence="6" id="KW-0238">DNA-binding</keyword>
<evidence type="ECO:0000313" key="15">
    <source>
        <dbReference type="RefSeq" id="XP_041419280.1"/>
    </source>
</evidence>
<feature type="compositionally biased region" description="Basic and acidic residues" evidence="9">
    <location>
        <begin position="874"/>
        <end position="885"/>
    </location>
</feature>
<evidence type="ECO:0000256" key="8">
    <source>
        <dbReference type="PROSITE-ProRule" id="PRU00367"/>
    </source>
</evidence>
<dbReference type="Pfam" id="PF00536">
    <property type="entry name" value="SAM_1"/>
    <property type="match status" value="1"/>
</dbReference>
<dbReference type="RefSeq" id="XP_018119197.1">
    <property type="nucleotide sequence ID" value="XM_018263708.2"/>
</dbReference>
<dbReference type="GO" id="GO:0003677">
    <property type="term" value="F:DNA binding"/>
    <property type="evidence" value="ECO:0007669"/>
    <property type="project" value="UniProtKB-KW"/>
</dbReference>
<feature type="domain" description="FCS-type" evidence="11">
    <location>
        <begin position="761"/>
        <end position="795"/>
    </location>
</feature>
<evidence type="ECO:0000256" key="6">
    <source>
        <dbReference type="ARBA" id="ARBA00023125"/>
    </source>
</evidence>
<protein>
    <submittedName>
        <fullName evidence="13 14">Polyhomeotic-like protein 3 isoform X1</fullName>
    </submittedName>
</protein>
<evidence type="ECO:0000256" key="5">
    <source>
        <dbReference type="ARBA" id="ARBA00022833"/>
    </source>
</evidence>
<dbReference type="GeneID" id="108717015"/>
<organism evidence="12 15">
    <name type="scientific">Xenopus laevis</name>
    <name type="common">African clawed frog</name>
    <dbReference type="NCBI Taxonomy" id="8355"/>
    <lineage>
        <taxon>Eukaryota</taxon>
        <taxon>Metazoa</taxon>
        <taxon>Chordata</taxon>
        <taxon>Craniata</taxon>
        <taxon>Vertebrata</taxon>
        <taxon>Euteleostomi</taxon>
        <taxon>Amphibia</taxon>
        <taxon>Batrachia</taxon>
        <taxon>Anura</taxon>
        <taxon>Pipoidea</taxon>
        <taxon>Pipidae</taxon>
        <taxon>Xenopodinae</taxon>
        <taxon>Xenopus</taxon>
        <taxon>Xenopus</taxon>
    </lineage>
</organism>
<dbReference type="InterPro" id="IPR012313">
    <property type="entry name" value="Znf_FCS"/>
</dbReference>
<dbReference type="CTD" id="108717015"/>
<evidence type="ECO:0000256" key="3">
    <source>
        <dbReference type="ARBA" id="ARBA00022723"/>
    </source>
</evidence>
<dbReference type="InterPro" id="IPR050548">
    <property type="entry name" value="PcG_chromatin_remod_factors"/>
</dbReference>
<evidence type="ECO:0000256" key="7">
    <source>
        <dbReference type="ARBA" id="ARBA00023242"/>
    </source>
</evidence>
<dbReference type="Proteomes" id="UP000186698">
    <property type="component" value="Chromosome 5L"/>
</dbReference>
<dbReference type="InterPro" id="IPR013761">
    <property type="entry name" value="SAM/pointed_sf"/>
</dbReference>
<feature type="region of interest" description="Disordered" evidence="9">
    <location>
        <begin position="1"/>
        <end position="29"/>
    </location>
</feature>
<dbReference type="OrthoDB" id="2390104at2759"/>
<evidence type="ECO:0000259" key="10">
    <source>
        <dbReference type="PROSITE" id="PS50105"/>
    </source>
</evidence>
<keyword evidence="3" id="KW-0479">Metal-binding</keyword>
<keyword evidence="7" id="KW-0539">Nucleus</keyword>
<evidence type="ECO:0000256" key="9">
    <source>
        <dbReference type="SAM" id="MobiDB-lite"/>
    </source>
</evidence>
<dbReference type="RefSeq" id="XP_018119196.1">
    <property type="nucleotide sequence ID" value="XM_018263707.2"/>
</dbReference>
<dbReference type="RefSeq" id="XP_041419280.1">
    <property type="nucleotide sequence ID" value="XM_041563346.1"/>
</dbReference>
<evidence type="ECO:0000256" key="1">
    <source>
        <dbReference type="ARBA" id="ARBA00004123"/>
    </source>
</evidence>
<dbReference type="InterPro" id="IPR038603">
    <property type="entry name" value="Znf_FCS_sf"/>
</dbReference>
<proteinExistence type="predicted"/>
<evidence type="ECO:0000313" key="14">
    <source>
        <dbReference type="RefSeq" id="XP_018119197.1"/>
    </source>
</evidence>
<feature type="region of interest" description="Disordered" evidence="9">
    <location>
        <begin position="89"/>
        <end position="144"/>
    </location>
</feature>
<dbReference type="SMART" id="SM00454">
    <property type="entry name" value="SAM"/>
    <property type="match status" value="1"/>
</dbReference>
<dbReference type="GO" id="GO:0008270">
    <property type="term" value="F:zinc ion binding"/>
    <property type="evidence" value="ECO:0007669"/>
    <property type="project" value="UniProtKB-KW"/>
</dbReference>
<evidence type="ECO:0000256" key="4">
    <source>
        <dbReference type="ARBA" id="ARBA00022771"/>
    </source>
</evidence>
<dbReference type="InterPro" id="IPR001660">
    <property type="entry name" value="SAM"/>
</dbReference>
<evidence type="ECO:0000313" key="18">
    <source>
        <dbReference type="Xenbase" id="XB-GENE-17340759"/>
    </source>
</evidence>
<sequence>MENEHVITTSSETATTSTSSSANPTPISVYSSSDRHAVQVIQQALNRPTGSAAQYLQQMYSAQQQHLMLQTAALHQQHLNSNPLQTIQQSNVTGERPSVSSVSTTQQSNVSQTSVHLSTSPPPPQMLSRSQTSSTTSSSITQKTVLLGGTSPTLSASQAQMYLRAQMLIFTPAATVAAVQSDIPVISSSSSSSSSCQSAAQNLTIRSQPMLEMSFPNHSPSKPSNQDHPLAICHKTTVASSKTIHADATMENNQKDESSVSDSRCTAVTRTSNLHQLISPVSYSTVHSHSLGKHPAISILPDHPKLPQQVILQQQQQIQHRHQIQTITLHNPALEPPSTQHCVPLQSQNFVHIPSSTHSHHCTPVTTSLSPSPTISHSAQSSVVVSPPLTHSPCQSPTIIIHPQAIIQPQTSLLVPSTLPARDNLHHPLQTTLHAAPQMSLPTHLPPTLSLGPQQQHALVSSGPQLIPPLSQTPQPELQSIAPPTVASSPHLPTTPASQLQALPLQSMQTIPVQPEILTPGQVLMQNTLLTEEDLPAAEALVQLPFQTLPPPQTVAVNLHIQPAPVESPVVYQVQNVCPEEAPVVQKDCVHVITQTPTPPTLSPSDFPVGSGEALPSDPTLQGLPSIASSVSASVIKSPSDTSHMSIPAPPLLLPAATTRSTRTLKPNSIPGLEKLPHAIVKPQILTHVIEGFVIQEGVEPFPVNRSSLLAEKAVKPLSPLDEGNMNIADMESDIQSSAKLPDNSTDTDMEDLTAEAEGIDELECELLACEFCGKTGYPNKFLRSKRFCSLSCAKRYNANSTKQLGLFKANKTSRWRRKVEGSLGRRGIPSSSGGSVREHYLRQLPTAYSCANEALEDSHEDSTHVTMTTRLRRQSEREREERKLRQMRKSSCELSPDTQTEPSLWTVEDVWAFIRALPGCREIADEFRTQEIDGQALLLLKEDHLMGTMNIKLGPALKICARINSLKES</sequence>
<dbReference type="AGR" id="Xenbase:XB-GENE-17340759"/>
<dbReference type="RefSeq" id="XP_041419282.1">
    <property type="nucleotide sequence ID" value="XM_041563348.1"/>
</dbReference>
<dbReference type="KEGG" id="xla:108717015"/>
<feature type="region of interest" description="Disordered" evidence="9">
    <location>
        <begin position="860"/>
        <end position="899"/>
    </location>
</feature>
<evidence type="ECO:0000313" key="16">
    <source>
        <dbReference type="RefSeq" id="XP_041419281.1"/>
    </source>
</evidence>
<gene>
    <name evidence="13 14 15 16 17 18" type="primary">phc3.L</name>
</gene>
<dbReference type="Gene3D" id="3.30.60.160">
    <property type="match status" value="1"/>
</dbReference>
<evidence type="ECO:0000256" key="2">
    <source>
        <dbReference type="ARBA" id="ARBA00022473"/>
    </source>
</evidence>
<dbReference type="GO" id="GO:0005634">
    <property type="term" value="C:nucleus"/>
    <property type="evidence" value="ECO:0000318"/>
    <property type="project" value="GO_Central"/>
</dbReference>
<dbReference type="GO" id="GO:0003682">
    <property type="term" value="F:chromatin binding"/>
    <property type="evidence" value="ECO:0000318"/>
    <property type="project" value="GO_Central"/>
</dbReference>
<evidence type="ECO:0000259" key="11">
    <source>
        <dbReference type="PROSITE" id="PS51024"/>
    </source>
</evidence>
<reference evidence="13 14" key="1">
    <citation type="submission" date="2025-04" db="UniProtKB">
        <authorList>
            <consortium name="RefSeq"/>
        </authorList>
    </citation>
    <scope>IDENTIFICATION</scope>
    <source>
        <strain evidence="13 14">J_2021</strain>
        <tissue evidence="13 14">Erythrocytes</tissue>
    </source>
</reference>
<feature type="compositionally biased region" description="Low complexity" evidence="9">
    <location>
        <begin position="98"/>
        <end position="115"/>
    </location>
</feature>
<dbReference type="PROSITE" id="PS50105">
    <property type="entry name" value="SAM_DOMAIN"/>
    <property type="match status" value="1"/>
</dbReference>
<dbReference type="GO" id="GO:0035102">
    <property type="term" value="C:PRC1 complex"/>
    <property type="evidence" value="ECO:0000318"/>
    <property type="project" value="GO_Central"/>
</dbReference>
<evidence type="ECO:0000313" key="17">
    <source>
        <dbReference type="RefSeq" id="XP_041419282.1"/>
    </source>
</evidence>
<keyword evidence="4 8" id="KW-0863">Zinc-finger</keyword>
<name>A0A8J1KPP2_XENLA</name>
<dbReference type="Xenbase" id="XB-GENE-17340759">
    <property type="gene designation" value="phc3.L"/>
</dbReference>
<dbReference type="FunFam" id="1.10.150.50:FF:000011">
    <property type="entry name" value="Polyhomeotic-like protein 2 isoform 1"/>
    <property type="match status" value="1"/>
</dbReference>
<dbReference type="CDD" id="cd09577">
    <property type="entry name" value="SAM_Ph1_2_3"/>
    <property type="match status" value="1"/>
</dbReference>
<keyword evidence="5" id="KW-0862">Zinc</keyword>
<accession>A0A8J1KPP2</accession>
<feature type="domain" description="SAM" evidence="10">
    <location>
        <begin position="906"/>
        <end position="970"/>
    </location>
</feature>
<dbReference type="RefSeq" id="XP_041419281.1">
    <property type="nucleotide sequence ID" value="XM_041563347.1"/>
</dbReference>
<dbReference type="Pfam" id="PF21319">
    <property type="entry name" value="zf-FCS_1"/>
    <property type="match status" value="1"/>
</dbReference>
<dbReference type="PROSITE" id="PS51024">
    <property type="entry name" value="ZF_FCS"/>
    <property type="match status" value="1"/>
</dbReference>
<evidence type="ECO:0000313" key="12">
    <source>
        <dbReference type="Proteomes" id="UP000186698"/>
    </source>
</evidence>
<keyword evidence="12" id="KW-1185">Reference proteome</keyword>
<feature type="compositionally biased region" description="Low complexity" evidence="9">
    <location>
        <begin position="128"/>
        <end position="144"/>
    </location>
</feature>
<evidence type="ECO:0000313" key="13">
    <source>
        <dbReference type="RefSeq" id="XP_018119196.1"/>
    </source>
</evidence>
<dbReference type="GO" id="GO:0045892">
    <property type="term" value="P:negative regulation of DNA-templated transcription"/>
    <property type="evidence" value="ECO:0000318"/>
    <property type="project" value="GO_Central"/>
</dbReference>